<dbReference type="Proteomes" id="UP000594262">
    <property type="component" value="Unplaced"/>
</dbReference>
<proteinExistence type="predicted"/>
<reference evidence="1" key="1">
    <citation type="submission" date="2021-01" db="UniProtKB">
        <authorList>
            <consortium name="EnsemblMetazoa"/>
        </authorList>
    </citation>
    <scope>IDENTIFICATION</scope>
</reference>
<keyword evidence="2" id="KW-1185">Reference proteome</keyword>
<name>A0A7M5XMK0_9CNID</name>
<evidence type="ECO:0000313" key="1">
    <source>
        <dbReference type="EnsemblMetazoa" id="CLYHEMP023943.1"/>
    </source>
</evidence>
<protein>
    <submittedName>
        <fullName evidence="1">Uncharacterized protein</fullName>
    </submittedName>
</protein>
<dbReference type="EnsemblMetazoa" id="CLYHEMT023943.1">
    <property type="protein sequence ID" value="CLYHEMP023943.1"/>
    <property type="gene ID" value="CLYHEMG023943"/>
</dbReference>
<organism evidence="1 2">
    <name type="scientific">Clytia hemisphaerica</name>
    <dbReference type="NCBI Taxonomy" id="252671"/>
    <lineage>
        <taxon>Eukaryota</taxon>
        <taxon>Metazoa</taxon>
        <taxon>Cnidaria</taxon>
        <taxon>Hydrozoa</taxon>
        <taxon>Hydroidolina</taxon>
        <taxon>Leptothecata</taxon>
        <taxon>Obeliida</taxon>
        <taxon>Clytiidae</taxon>
        <taxon>Clytia</taxon>
    </lineage>
</organism>
<accession>A0A7M5XMK0</accession>
<evidence type="ECO:0000313" key="2">
    <source>
        <dbReference type="Proteomes" id="UP000594262"/>
    </source>
</evidence>
<dbReference type="AlphaFoldDB" id="A0A7M5XMK0"/>
<sequence>VLQKCIFKRGLKTLKTSSLEKEWRIDNGLVHFCNHLLEAIDVDGQLDHISTRACLWITLTVVIAVVYKFHDNLGLKSHGWNIHTSSDKLADIAQRMCCV</sequence>